<dbReference type="AlphaFoldDB" id="A0AA38LYD1"/>
<dbReference type="SUPFAM" id="SSF51695">
    <property type="entry name" value="PLC-like phosphodiesterases"/>
    <property type="match status" value="1"/>
</dbReference>
<dbReference type="EMBL" id="JALNTZ010003890">
    <property type="protein sequence ID" value="KAJ3615799.1"/>
    <property type="molecule type" value="Genomic_DNA"/>
</dbReference>
<name>A0AA38LYD1_9CUCU</name>
<dbReference type="InterPro" id="IPR051057">
    <property type="entry name" value="PI-PLC_domain"/>
</dbReference>
<comment type="caution">
    <text evidence="2">The sequence shown here is derived from an EMBL/GenBank/DDBJ whole genome shotgun (WGS) entry which is preliminary data.</text>
</comment>
<evidence type="ECO:0000313" key="3">
    <source>
        <dbReference type="EMBL" id="KAJ3621761.1"/>
    </source>
</evidence>
<accession>A0AA38LYD1</accession>
<dbReference type="GO" id="GO:0008081">
    <property type="term" value="F:phosphoric diester hydrolase activity"/>
    <property type="evidence" value="ECO:0007669"/>
    <property type="project" value="InterPro"/>
</dbReference>
<dbReference type="Gene3D" id="3.20.20.190">
    <property type="entry name" value="Phosphatidylinositol (PI) phosphodiesterase"/>
    <property type="match status" value="1"/>
</dbReference>
<feature type="domain" description="Phosphatidylinositol-specific phospholipase C X" evidence="1">
    <location>
        <begin position="30"/>
        <end position="202"/>
    </location>
</feature>
<dbReference type="Proteomes" id="UP001168821">
    <property type="component" value="Unassembled WGS sequence"/>
</dbReference>
<dbReference type="PANTHER" id="PTHR13593:SF113">
    <property type="entry name" value="SI:DKEY-266F7.9"/>
    <property type="match status" value="1"/>
</dbReference>
<evidence type="ECO:0000313" key="2">
    <source>
        <dbReference type="EMBL" id="KAJ3615799.1"/>
    </source>
</evidence>
<dbReference type="InterPro" id="IPR000909">
    <property type="entry name" value="PLipase_C_PInositol-sp_X_dom"/>
</dbReference>
<dbReference type="Pfam" id="PF00388">
    <property type="entry name" value="PI-PLC-X"/>
    <property type="match status" value="1"/>
</dbReference>
<dbReference type="InterPro" id="IPR042158">
    <property type="entry name" value="PLCXD1/2/3"/>
</dbReference>
<dbReference type="PROSITE" id="PS50007">
    <property type="entry name" value="PIPLC_X_DOMAIN"/>
    <property type="match status" value="1"/>
</dbReference>
<evidence type="ECO:0000259" key="1">
    <source>
        <dbReference type="SMART" id="SM00148"/>
    </source>
</evidence>
<sequence>MDTLEVSLNPTMETDVAKDLELWMTNLPQKLRTTPIIHLAIPGSHDSTTYGITSKSKIAPDAEPIYKWLRFLGPIFKKVMVNWSKTQTVTVTLQLQSGIRYFDLRISTKEKDDHFYFVHGLYGDEVAKILDEIKEFLETHPKEVVILDCQHFYAFQQSDHERLMYLLTSTFGHKLLPYMSHMEHISLQYMTECRYQVIVVYRSDAARFGQPLLWPAVCFRNPWAETVSIPKLITFLTDTLKSRNPSMGFVSQCVLTPTTWFVVKHLFSCLKKQCLLPLQRDKYKWLRMQRPGRGGLNIVISDFAEFEDGRFARAVVGLNRKLLREGERDELTPIDGGR</sequence>
<dbReference type="InterPro" id="IPR017946">
    <property type="entry name" value="PLC-like_Pdiesterase_TIM-brl"/>
</dbReference>
<organism evidence="2 4">
    <name type="scientific">Zophobas morio</name>
    <dbReference type="NCBI Taxonomy" id="2755281"/>
    <lineage>
        <taxon>Eukaryota</taxon>
        <taxon>Metazoa</taxon>
        <taxon>Ecdysozoa</taxon>
        <taxon>Arthropoda</taxon>
        <taxon>Hexapoda</taxon>
        <taxon>Insecta</taxon>
        <taxon>Pterygota</taxon>
        <taxon>Neoptera</taxon>
        <taxon>Endopterygota</taxon>
        <taxon>Coleoptera</taxon>
        <taxon>Polyphaga</taxon>
        <taxon>Cucujiformia</taxon>
        <taxon>Tenebrionidae</taxon>
        <taxon>Zophobas</taxon>
    </lineage>
</organism>
<dbReference type="GO" id="GO:0006629">
    <property type="term" value="P:lipid metabolic process"/>
    <property type="evidence" value="ECO:0007669"/>
    <property type="project" value="InterPro"/>
</dbReference>
<gene>
    <name evidence="3" type="ORF">Zmor_008627</name>
    <name evidence="2" type="ORF">Zmor_012290</name>
</gene>
<proteinExistence type="predicted"/>
<dbReference type="SMART" id="SM00148">
    <property type="entry name" value="PLCXc"/>
    <property type="match status" value="1"/>
</dbReference>
<dbReference type="CDD" id="cd08616">
    <property type="entry name" value="PI-PLCXD1c"/>
    <property type="match status" value="1"/>
</dbReference>
<protein>
    <recommendedName>
        <fullName evidence="1">Phosphatidylinositol-specific phospholipase C X domain-containing protein</fullName>
    </recommendedName>
</protein>
<dbReference type="EMBL" id="JALNTZ010002008">
    <property type="protein sequence ID" value="KAJ3621761.1"/>
    <property type="molecule type" value="Genomic_DNA"/>
</dbReference>
<dbReference type="PANTHER" id="PTHR13593">
    <property type="match status" value="1"/>
</dbReference>
<reference evidence="2" key="1">
    <citation type="journal article" date="2023" name="G3 (Bethesda)">
        <title>Whole genome assemblies of Zophobas morio and Tenebrio molitor.</title>
        <authorList>
            <person name="Kaur S."/>
            <person name="Stinson S.A."/>
            <person name="diCenzo G.C."/>
        </authorList>
    </citation>
    <scope>NUCLEOTIDE SEQUENCE</scope>
    <source>
        <strain evidence="2">QUZm001</strain>
    </source>
</reference>
<evidence type="ECO:0000313" key="4">
    <source>
        <dbReference type="Proteomes" id="UP001168821"/>
    </source>
</evidence>
<keyword evidence="4" id="KW-1185">Reference proteome</keyword>